<dbReference type="Pfam" id="PF07279">
    <property type="entry name" value="DUF1442"/>
    <property type="match status" value="1"/>
</dbReference>
<dbReference type="InterPro" id="IPR009902">
    <property type="entry name" value="DUF1442"/>
</dbReference>
<evidence type="ECO:0000313" key="2">
    <source>
        <dbReference type="Proteomes" id="UP001190926"/>
    </source>
</evidence>
<name>A0AAD4JGD2_PERFH</name>
<evidence type="ECO:0000313" key="1">
    <source>
        <dbReference type="EMBL" id="KAH6833297.1"/>
    </source>
</evidence>
<sequence length="207" mass="21818">MASWSAENATKAYLQALTMGKKGNEPTTMAFLAALAAGHSSKLMVMASAGSCGAAALALVCASRQTGGHVVCILCSVEELAASRKALGQYANTVEFAVGDAWNLLSSEYTSADFVLMDCKIFGGEQERVARGGGSGGFVCVGYNALRGGGWRWWRSGGLGAQFLPMSSNRIPGAGHVKEKRGWVFEVDESTGEEHFYKLNSSSSNIK</sequence>
<gene>
    <name evidence="1" type="ORF">C2S53_002396</name>
</gene>
<protein>
    <submittedName>
        <fullName evidence="1">Uncharacterized protein</fullName>
    </submittedName>
</protein>
<organism evidence="1 2">
    <name type="scientific">Perilla frutescens var. hirtella</name>
    <name type="common">Perilla citriodora</name>
    <name type="synonym">Perilla setoyensis</name>
    <dbReference type="NCBI Taxonomy" id="608512"/>
    <lineage>
        <taxon>Eukaryota</taxon>
        <taxon>Viridiplantae</taxon>
        <taxon>Streptophyta</taxon>
        <taxon>Embryophyta</taxon>
        <taxon>Tracheophyta</taxon>
        <taxon>Spermatophyta</taxon>
        <taxon>Magnoliopsida</taxon>
        <taxon>eudicotyledons</taxon>
        <taxon>Gunneridae</taxon>
        <taxon>Pentapetalae</taxon>
        <taxon>asterids</taxon>
        <taxon>lamiids</taxon>
        <taxon>Lamiales</taxon>
        <taxon>Lamiaceae</taxon>
        <taxon>Nepetoideae</taxon>
        <taxon>Elsholtzieae</taxon>
        <taxon>Perilla</taxon>
    </lineage>
</organism>
<reference evidence="1 2" key="1">
    <citation type="journal article" date="2021" name="Nat. Commun.">
        <title>Incipient diploidization of the medicinal plant Perilla within 10,000 years.</title>
        <authorList>
            <person name="Zhang Y."/>
            <person name="Shen Q."/>
            <person name="Leng L."/>
            <person name="Zhang D."/>
            <person name="Chen S."/>
            <person name="Shi Y."/>
            <person name="Ning Z."/>
            <person name="Chen S."/>
        </authorList>
    </citation>
    <scope>NUCLEOTIDE SEQUENCE [LARGE SCALE GENOMIC DNA]</scope>
    <source>
        <strain evidence="2">cv. PC099</strain>
    </source>
</reference>
<accession>A0AAD4JGD2</accession>
<dbReference type="AlphaFoldDB" id="A0AAD4JGD2"/>
<dbReference type="SUPFAM" id="SSF53335">
    <property type="entry name" value="S-adenosyl-L-methionine-dependent methyltransferases"/>
    <property type="match status" value="1"/>
</dbReference>
<proteinExistence type="predicted"/>
<keyword evidence="2" id="KW-1185">Reference proteome</keyword>
<dbReference type="EMBL" id="SDAM02000058">
    <property type="protein sequence ID" value="KAH6833297.1"/>
    <property type="molecule type" value="Genomic_DNA"/>
</dbReference>
<dbReference type="PANTHER" id="PTHR33593">
    <property type="entry name" value="DUF1442 FAMILY PROTEIN"/>
    <property type="match status" value="1"/>
</dbReference>
<dbReference type="PANTHER" id="PTHR33593:SF17">
    <property type="entry name" value="DUF1442 FAMILY PROTEIN"/>
    <property type="match status" value="1"/>
</dbReference>
<dbReference type="InterPro" id="IPR029063">
    <property type="entry name" value="SAM-dependent_MTases_sf"/>
</dbReference>
<dbReference type="Proteomes" id="UP001190926">
    <property type="component" value="Unassembled WGS sequence"/>
</dbReference>
<dbReference type="Gene3D" id="3.40.50.150">
    <property type="entry name" value="Vaccinia Virus protein VP39"/>
    <property type="match status" value="1"/>
</dbReference>
<comment type="caution">
    <text evidence="1">The sequence shown here is derived from an EMBL/GenBank/DDBJ whole genome shotgun (WGS) entry which is preliminary data.</text>
</comment>